<sequence>MVHFMDSNSLSGQDVLVIRANSDDLMKVATTLMICKAVSGRYVGLLSKRSLLISSHEGLINFRTSLQKYSFSRDDDDTSYEGFATRNNSDLLHEGFATRNDDDSSREGFAAKNNNESFHEGFATRNNDNSFHEGFANKHQLQKFSISENLDPPYLNSSCLTLL</sequence>
<reference evidence="2" key="1">
    <citation type="journal article" date="2023" name="Nat. Plants">
        <title>Single-cell RNA sequencing provides a high-resolution roadmap for understanding the multicellular compartmentation of specialized metabolism.</title>
        <authorList>
            <person name="Sun S."/>
            <person name="Shen X."/>
            <person name="Li Y."/>
            <person name="Li Y."/>
            <person name="Wang S."/>
            <person name="Li R."/>
            <person name="Zhang H."/>
            <person name="Shen G."/>
            <person name="Guo B."/>
            <person name="Wei J."/>
            <person name="Xu J."/>
            <person name="St-Pierre B."/>
            <person name="Chen S."/>
            <person name="Sun C."/>
        </authorList>
    </citation>
    <scope>NUCLEOTIDE SEQUENCE [LARGE SCALE GENOMIC DNA]</scope>
</reference>
<dbReference type="EMBL" id="CM044708">
    <property type="protein sequence ID" value="KAI5648623.1"/>
    <property type="molecule type" value="Genomic_DNA"/>
</dbReference>
<proteinExistence type="predicted"/>
<name>A0ACB9ZNL2_CATRO</name>
<evidence type="ECO:0000313" key="2">
    <source>
        <dbReference type="Proteomes" id="UP001060085"/>
    </source>
</evidence>
<protein>
    <submittedName>
        <fullName evidence="1">Uncharacterized protein</fullName>
    </submittedName>
</protein>
<accession>A0ACB9ZNL2</accession>
<keyword evidence="2" id="KW-1185">Reference proteome</keyword>
<comment type="caution">
    <text evidence="1">The sequence shown here is derived from an EMBL/GenBank/DDBJ whole genome shotgun (WGS) entry which is preliminary data.</text>
</comment>
<dbReference type="Proteomes" id="UP001060085">
    <property type="component" value="Linkage Group LG08"/>
</dbReference>
<gene>
    <name evidence="1" type="ORF">M9H77_34628</name>
</gene>
<organism evidence="1 2">
    <name type="scientific">Catharanthus roseus</name>
    <name type="common">Madagascar periwinkle</name>
    <name type="synonym">Vinca rosea</name>
    <dbReference type="NCBI Taxonomy" id="4058"/>
    <lineage>
        <taxon>Eukaryota</taxon>
        <taxon>Viridiplantae</taxon>
        <taxon>Streptophyta</taxon>
        <taxon>Embryophyta</taxon>
        <taxon>Tracheophyta</taxon>
        <taxon>Spermatophyta</taxon>
        <taxon>Magnoliopsida</taxon>
        <taxon>eudicotyledons</taxon>
        <taxon>Gunneridae</taxon>
        <taxon>Pentapetalae</taxon>
        <taxon>asterids</taxon>
        <taxon>lamiids</taxon>
        <taxon>Gentianales</taxon>
        <taxon>Apocynaceae</taxon>
        <taxon>Rauvolfioideae</taxon>
        <taxon>Vinceae</taxon>
        <taxon>Catharanthinae</taxon>
        <taxon>Catharanthus</taxon>
    </lineage>
</organism>
<evidence type="ECO:0000313" key="1">
    <source>
        <dbReference type="EMBL" id="KAI5648623.1"/>
    </source>
</evidence>